<evidence type="ECO:0000259" key="9">
    <source>
        <dbReference type="SMART" id="SM00858"/>
    </source>
</evidence>
<evidence type="ECO:0000256" key="8">
    <source>
        <dbReference type="SAM" id="MobiDB-lite"/>
    </source>
</evidence>
<feature type="domain" description="SAF" evidence="9">
    <location>
        <begin position="114"/>
        <end position="176"/>
    </location>
</feature>
<dbReference type="SMART" id="SM00858">
    <property type="entry name" value="SAF"/>
    <property type="match status" value="1"/>
</dbReference>
<dbReference type="RefSeq" id="WP_093429215.1">
    <property type="nucleotide sequence ID" value="NZ_FOMJ01000013.1"/>
</dbReference>
<keyword evidence="10" id="KW-0969">Cilium</keyword>
<dbReference type="NCBIfam" id="TIGR03170">
    <property type="entry name" value="flgA_cterm"/>
    <property type="match status" value="1"/>
</dbReference>
<dbReference type="AlphaFoldDB" id="A0A1I1WH04"/>
<dbReference type="CDD" id="cd11614">
    <property type="entry name" value="SAF_CpaB_FlgA_like"/>
    <property type="match status" value="1"/>
</dbReference>
<dbReference type="InterPro" id="IPR039246">
    <property type="entry name" value="Flagellar_FlgA"/>
</dbReference>
<sequence length="238" mass="25857">MQTLAPLSLLRILLVALLFASAAQAQEDEAIQSPASIERAIEAFVVHQVPDRDGRLEIEVGYIDPRLRLTQCGHEPEVFLPPNTQLSGRATVGVQCQTPERWRVYIPVEVRHMIPVVVARNPIYRGETVERGDLGQESRDTSGLRGGHFTDPGEVAGQQAERRLRPGRVISGRDVAPPILVERGARVTITAGSGGFAVSVKGEALADGRKGETIPVRNLSSEREVDAEVVGPGRVQVR</sequence>
<name>A0A1I1WH04_9GAMM</name>
<feature type="compositionally biased region" description="Basic and acidic residues" evidence="8">
    <location>
        <begin position="130"/>
        <end position="142"/>
    </location>
</feature>
<gene>
    <name evidence="10" type="ORF">SAMN05660831_02610</name>
</gene>
<dbReference type="Gene3D" id="2.30.30.760">
    <property type="match status" value="1"/>
</dbReference>
<feature type="region of interest" description="Disordered" evidence="8">
    <location>
        <begin position="130"/>
        <end position="165"/>
    </location>
</feature>
<protein>
    <recommendedName>
        <fullName evidence="3 7">Flagella basal body P-ring formation protein FlgA</fullName>
    </recommendedName>
</protein>
<dbReference type="InterPro" id="IPR013974">
    <property type="entry name" value="SAF"/>
</dbReference>
<evidence type="ECO:0000256" key="6">
    <source>
        <dbReference type="ARBA" id="ARBA00025643"/>
    </source>
</evidence>
<organism evidence="10 11">
    <name type="scientific">Thiohalospira halophila DSM 15071</name>
    <dbReference type="NCBI Taxonomy" id="1123397"/>
    <lineage>
        <taxon>Bacteria</taxon>
        <taxon>Pseudomonadati</taxon>
        <taxon>Pseudomonadota</taxon>
        <taxon>Gammaproteobacteria</taxon>
        <taxon>Thiohalospirales</taxon>
        <taxon>Thiohalospiraceae</taxon>
        <taxon>Thiohalospira</taxon>
    </lineage>
</organism>
<dbReference type="GO" id="GO:0042597">
    <property type="term" value="C:periplasmic space"/>
    <property type="evidence" value="ECO:0007669"/>
    <property type="project" value="UniProtKB-SubCell"/>
</dbReference>
<keyword evidence="4 7" id="KW-0732">Signal</keyword>
<keyword evidence="10" id="KW-0282">Flagellum</keyword>
<dbReference type="STRING" id="1123397.SAMN05660831_02610"/>
<evidence type="ECO:0000256" key="5">
    <source>
        <dbReference type="ARBA" id="ARBA00022764"/>
    </source>
</evidence>
<dbReference type="Pfam" id="PF13144">
    <property type="entry name" value="ChapFlgA"/>
    <property type="match status" value="1"/>
</dbReference>
<evidence type="ECO:0000256" key="7">
    <source>
        <dbReference type="RuleBase" id="RU362063"/>
    </source>
</evidence>
<feature type="chain" id="PRO_5011329557" description="Flagella basal body P-ring formation protein FlgA" evidence="7">
    <location>
        <begin position="26"/>
        <end position="238"/>
    </location>
</feature>
<accession>A0A1I1WH04</accession>
<keyword evidence="7" id="KW-1005">Bacterial flagellum biogenesis</keyword>
<dbReference type="GO" id="GO:0044780">
    <property type="term" value="P:bacterial-type flagellum assembly"/>
    <property type="evidence" value="ECO:0007669"/>
    <property type="project" value="InterPro"/>
</dbReference>
<evidence type="ECO:0000256" key="3">
    <source>
        <dbReference type="ARBA" id="ARBA00014754"/>
    </source>
</evidence>
<comment type="subcellular location">
    <subcellularLocation>
        <location evidence="1 7">Periplasm</location>
    </subcellularLocation>
</comment>
<reference evidence="10 11" key="1">
    <citation type="submission" date="2016-10" db="EMBL/GenBank/DDBJ databases">
        <authorList>
            <person name="de Groot N.N."/>
        </authorList>
    </citation>
    <scope>NUCLEOTIDE SEQUENCE [LARGE SCALE GENOMIC DNA]</scope>
    <source>
        <strain evidence="10 11">HL3</strain>
    </source>
</reference>
<proteinExistence type="inferred from homology"/>
<comment type="function">
    <text evidence="6 7">Involved in the assembly process of the P-ring formation. It may associate with FlgF on the rod constituting a structure essential for the P-ring assembly or may act as a modulator protein for the P-ring assembly.</text>
</comment>
<dbReference type="InterPro" id="IPR017585">
    <property type="entry name" value="SAF_FlgA"/>
</dbReference>
<evidence type="ECO:0000256" key="2">
    <source>
        <dbReference type="ARBA" id="ARBA00010474"/>
    </source>
</evidence>
<evidence type="ECO:0000256" key="1">
    <source>
        <dbReference type="ARBA" id="ARBA00004418"/>
    </source>
</evidence>
<evidence type="ECO:0000313" key="10">
    <source>
        <dbReference type="EMBL" id="SFD92370.1"/>
    </source>
</evidence>
<dbReference type="InterPro" id="IPR041231">
    <property type="entry name" value="FlgA_N"/>
</dbReference>
<dbReference type="Pfam" id="PF17656">
    <property type="entry name" value="ChapFlgA_N"/>
    <property type="match status" value="1"/>
</dbReference>
<dbReference type="Proteomes" id="UP000198611">
    <property type="component" value="Unassembled WGS sequence"/>
</dbReference>
<keyword evidence="5 7" id="KW-0574">Periplasm</keyword>
<comment type="similarity">
    <text evidence="2 7">Belongs to the FlgA family.</text>
</comment>
<dbReference type="OrthoDB" id="1669037at2"/>
<keyword evidence="10" id="KW-0966">Cell projection</keyword>
<dbReference type="PANTHER" id="PTHR36307">
    <property type="entry name" value="FLAGELLA BASAL BODY P-RING FORMATION PROTEIN FLGA"/>
    <property type="match status" value="1"/>
</dbReference>
<dbReference type="EMBL" id="FOMJ01000013">
    <property type="protein sequence ID" value="SFD92370.1"/>
    <property type="molecule type" value="Genomic_DNA"/>
</dbReference>
<dbReference type="Gene3D" id="3.90.1210.10">
    <property type="entry name" value="Antifreeze-like/N-acetylneuraminic acid synthase C-terminal domain"/>
    <property type="match status" value="1"/>
</dbReference>
<evidence type="ECO:0000313" key="11">
    <source>
        <dbReference type="Proteomes" id="UP000198611"/>
    </source>
</evidence>
<keyword evidence="11" id="KW-1185">Reference proteome</keyword>
<dbReference type="PANTHER" id="PTHR36307:SF1">
    <property type="entry name" value="FLAGELLA BASAL BODY P-RING FORMATION PROTEIN FLGA"/>
    <property type="match status" value="1"/>
</dbReference>
<evidence type="ECO:0000256" key="4">
    <source>
        <dbReference type="ARBA" id="ARBA00022729"/>
    </source>
</evidence>
<feature type="signal peptide" evidence="7">
    <location>
        <begin position="1"/>
        <end position="25"/>
    </location>
</feature>